<accession>A0A7Z0L0R9</accession>
<dbReference type="PANTHER" id="PTHR43283:SF3">
    <property type="entry name" value="BETA-LACTAMASE FAMILY PROTEIN (AFU_ORTHOLOGUE AFUA_5G07500)"/>
    <property type="match status" value="1"/>
</dbReference>
<reference evidence="2 3" key="1">
    <citation type="journal article" date="2000" name="Arch. Microbiol.">
        <title>Rhodobaca bogoriensis gen. nov. and sp. nov., an alkaliphilic purple nonsulfur bacterium from African Rift Valley soda lakes.</title>
        <authorList>
            <person name="Milford A.D."/>
            <person name="Achenbach L.A."/>
            <person name="Jung D.O."/>
            <person name="Madigan M.T."/>
        </authorList>
    </citation>
    <scope>NUCLEOTIDE SEQUENCE [LARGE SCALE GENOMIC DNA]</scope>
    <source>
        <strain evidence="2 3">2376</strain>
    </source>
</reference>
<dbReference type="InterPro" id="IPR012338">
    <property type="entry name" value="Beta-lactam/transpept-like"/>
</dbReference>
<dbReference type="Proteomes" id="UP000529417">
    <property type="component" value="Unassembled WGS sequence"/>
</dbReference>
<name>A0A7Z0L0R9_9RHOB</name>
<dbReference type="InterPro" id="IPR001466">
    <property type="entry name" value="Beta-lactam-related"/>
</dbReference>
<dbReference type="AlphaFoldDB" id="A0A7Z0L0R9"/>
<protein>
    <submittedName>
        <fullName evidence="2">Beta-lactamase family protein</fullName>
    </submittedName>
</protein>
<dbReference type="EMBL" id="JACBXS010000042">
    <property type="protein sequence ID" value="NYS26376.1"/>
    <property type="molecule type" value="Genomic_DNA"/>
</dbReference>
<proteinExistence type="predicted"/>
<gene>
    <name evidence="2" type="ORF">HUK65_15425</name>
</gene>
<dbReference type="Gene3D" id="3.40.710.10">
    <property type="entry name" value="DD-peptidase/beta-lactamase superfamily"/>
    <property type="match status" value="1"/>
</dbReference>
<dbReference type="SUPFAM" id="SSF56601">
    <property type="entry name" value="beta-lactamase/transpeptidase-like"/>
    <property type="match status" value="1"/>
</dbReference>
<dbReference type="Pfam" id="PF00144">
    <property type="entry name" value="Beta-lactamase"/>
    <property type="match status" value="1"/>
</dbReference>
<evidence type="ECO:0000259" key="1">
    <source>
        <dbReference type="Pfam" id="PF00144"/>
    </source>
</evidence>
<comment type="caution">
    <text evidence="2">The sequence shown here is derived from an EMBL/GenBank/DDBJ whole genome shotgun (WGS) entry which is preliminary data.</text>
</comment>
<organism evidence="2 3">
    <name type="scientific">Rhabdonatronobacter sediminivivens</name>
    <dbReference type="NCBI Taxonomy" id="2743469"/>
    <lineage>
        <taxon>Bacteria</taxon>
        <taxon>Pseudomonadati</taxon>
        <taxon>Pseudomonadota</taxon>
        <taxon>Alphaproteobacteria</taxon>
        <taxon>Rhodobacterales</taxon>
        <taxon>Paracoccaceae</taxon>
        <taxon>Rhabdonatronobacter</taxon>
    </lineage>
</organism>
<keyword evidence="3" id="KW-1185">Reference proteome</keyword>
<evidence type="ECO:0000313" key="2">
    <source>
        <dbReference type="EMBL" id="NYS26376.1"/>
    </source>
</evidence>
<evidence type="ECO:0000313" key="3">
    <source>
        <dbReference type="Proteomes" id="UP000529417"/>
    </source>
</evidence>
<dbReference type="PANTHER" id="PTHR43283">
    <property type="entry name" value="BETA-LACTAMASE-RELATED"/>
    <property type="match status" value="1"/>
</dbReference>
<feature type="domain" description="Beta-lactamase-related" evidence="1">
    <location>
        <begin position="20"/>
        <end position="387"/>
    </location>
</feature>
<sequence length="400" mass="42379">MAVGGAGLPGLALAAPYQAVRQMLDAAVEGGDVPGLVALIGRGGDVWTHVAGVRDLDSGAPMRRDTQFAVASIGKPITAVAALMLVEDGVIGLDDPVDPWLPELADRQVLRSIDSELDDTVPAERPITLRDLLSMRMGLGFILADPATTPLAARMNALQLAPGPHLFGKDADTYMARLGSLPLAHQPGARWSYHTGLDVAGVLVQRASAMRLGDFKRRRMFGPLGMADTGFSGQTERLATQYWRDPETGNFDVWNSAAGDSFAAPPPFEAGGGGHVSTVDDFLAFGRFLLDGGRAGGRQLLSAELVAEMLTDQITEAQKAASPWFPADFWQTHGWGLGVALRTAPDTARGRFGWWGGFGTAFWCDPASDTVAVLFTQRMMAGADDTALPEAFLAAAFGET</sequence>
<dbReference type="InterPro" id="IPR050789">
    <property type="entry name" value="Diverse_Enzym_Activities"/>
</dbReference>